<evidence type="ECO:0000313" key="7">
    <source>
        <dbReference type="Proteomes" id="UP000245790"/>
    </source>
</evidence>
<dbReference type="InterPro" id="IPR001845">
    <property type="entry name" value="HTH_ArsR_DNA-bd_dom"/>
</dbReference>
<evidence type="ECO:0000256" key="3">
    <source>
        <dbReference type="ARBA" id="ARBA00023125"/>
    </source>
</evidence>
<dbReference type="GO" id="GO:0003700">
    <property type="term" value="F:DNA-binding transcription factor activity"/>
    <property type="evidence" value="ECO:0007669"/>
    <property type="project" value="InterPro"/>
</dbReference>
<dbReference type="CDD" id="cd00090">
    <property type="entry name" value="HTH_ARSR"/>
    <property type="match status" value="1"/>
</dbReference>
<dbReference type="PANTHER" id="PTHR33154:SF18">
    <property type="entry name" value="ARSENICAL RESISTANCE OPERON REPRESSOR"/>
    <property type="match status" value="1"/>
</dbReference>
<evidence type="ECO:0000256" key="4">
    <source>
        <dbReference type="ARBA" id="ARBA00023163"/>
    </source>
</evidence>
<comment type="caution">
    <text evidence="6">The sequence shown here is derived from an EMBL/GenBank/DDBJ whole genome shotgun (WGS) entry which is preliminary data.</text>
</comment>
<organism evidence="6 7">
    <name type="scientific">Pleionea mediterranea</name>
    <dbReference type="NCBI Taxonomy" id="523701"/>
    <lineage>
        <taxon>Bacteria</taxon>
        <taxon>Pseudomonadati</taxon>
        <taxon>Pseudomonadota</taxon>
        <taxon>Gammaproteobacteria</taxon>
        <taxon>Oceanospirillales</taxon>
        <taxon>Pleioneaceae</taxon>
        <taxon>Pleionea</taxon>
    </lineage>
</organism>
<dbReference type="AlphaFoldDB" id="A0A316FNV4"/>
<dbReference type="InterPro" id="IPR011991">
    <property type="entry name" value="ArsR-like_HTH"/>
</dbReference>
<keyword evidence="3" id="KW-0238">DNA-binding</keyword>
<keyword evidence="1" id="KW-0059">Arsenical resistance</keyword>
<dbReference type="Proteomes" id="UP000245790">
    <property type="component" value="Unassembled WGS sequence"/>
</dbReference>
<dbReference type="InterPro" id="IPR051081">
    <property type="entry name" value="HTH_MetalResp_TranReg"/>
</dbReference>
<keyword evidence="2" id="KW-0805">Transcription regulation</keyword>
<sequence>MSEHSQLFKCLSEPVRLRIVSLLCQFDELCVCELIDILELPQSVISRHIGYLNRHQLLKSSKRAQWVFYALDKQHPFTSVIQSFLSSFGNDEPMLGDLKRAQQLQLNC</sequence>
<gene>
    <name evidence="6" type="ORF">C8D97_10756</name>
</gene>
<protein>
    <submittedName>
        <fullName evidence="6">Regulatory ArsR family protein</fullName>
    </submittedName>
</protein>
<dbReference type="OrthoDB" id="9793058at2"/>
<evidence type="ECO:0000313" key="6">
    <source>
        <dbReference type="EMBL" id="PWK49895.1"/>
    </source>
</evidence>
<dbReference type="PANTHER" id="PTHR33154">
    <property type="entry name" value="TRANSCRIPTIONAL REGULATOR, ARSR FAMILY"/>
    <property type="match status" value="1"/>
</dbReference>
<dbReference type="PROSITE" id="PS50987">
    <property type="entry name" value="HTH_ARSR_2"/>
    <property type="match status" value="1"/>
</dbReference>
<dbReference type="InterPro" id="IPR036390">
    <property type="entry name" value="WH_DNA-bd_sf"/>
</dbReference>
<dbReference type="GO" id="GO:0046685">
    <property type="term" value="P:response to arsenic-containing substance"/>
    <property type="evidence" value="ECO:0007669"/>
    <property type="project" value="UniProtKB-KW"/>
</dbReference>
<dbReference type="PRINTS" id="PR00778">
    <property type="entry name" value="HTHARSR"/>
</dbReference>
<dbReference type="SUPFAM" id="SSF46785">
    <property type="entry name" value="Winged helix' DNA-binding domain"/>
    <property type="match status" value="1"/>
</dbReference>
<dbReference type="GO" id="GO:0003677">
    <property type="term" value="F:DNA binding"/>
    <property type="evidence" value="ECO:0007669"/>
    <property type="project" value="UniProtKB-KW"/>
</dbReference>
<dbReference type="Gene3D" id="1.10.10.10">
    <property type="entry name" value="Winged helix-like DNA-binding domain superfamily/Winged helix DNA-binding domain"/>
    <property type="match status" value="1"/>
</dbReference>
<name>A0A316FNV4_9GAMM</name>
<keyword evidence="4" id="KW-0804">Transcription</keyword>
<dbReference type="EMBL" id="QGGU01000007">
    <property type="protein sequence ID" value="PWK49895.1"/>
    <property type="molecule type" value="Genomic_DNA"/>
</dbReference>
<evidence type="ECO:0000256" key="2">
    <source>
        <dbReference type="ARBA" id="ARBA00023015"/>
    </source>
</evidence>
<evidence type="ECO:0000256" key="1">
    <source>
        <dbReference type="ARBA" id="ARBA00022849"/>
    </source>
</evidence>
<dbReference type="NCBIfam" id="NF033788">
    <property type="entry name" value="HTH_metalloreg"/>
    <property type="match status" value="1"/>
</dbReference>
<dbReference type="SMART" id="SM00418">
    <property type="entry name" value="HTH_ARSR"/>
    <property type="match status" value="1"/>
</dbReference>
<dbReference type="Pfam" id="PF01022">
    <property type="entry name" value="HTH_5"/>
    <property type="match status" value="1"/>
</dbReference>
<dbReference type="RefSeq" id="WP_109763683.1">
    <property type="nucleotide sequence ID" value="NZ_QGGU01000007.1"/>
</dbReference>
<dbReference type="InterPro" id="IPR036388">
    <property type="entry name" value="WH-like_DNA-bd_sf"/>
</dbReference>
<accession>A0A316FNV4</accession>
<evidence type="ECO:0000259" key="5">
    <source>
        <dbReference type="PROSITE" id="PS50987"/>
    </source>
</evidence>
<feature type="domain" description="HTH arsR-type" evidence="5">
    <location>
        <begin position="1"/>
        <end position="91"/>
    </location>
</feature>
<keyword evidence="7" id="KW-1185">Reference proteome</keyword>
<reference evidence="6 7" key="1">
    <citation type="submission" date="2018-05" db="EMBL/GenBank/DDBJ databases">
        <title>Genomic Encyclopedia of Type Strains, Phase IV (KMG-IV): sequencing the most valuable type-strain genomes for metagenomic binning, comparative biology and taxonomic classification.</title>
        <authorList>
            <person name="Goeker M."/>
        </authorList>
    </citation>
    <scope>NUCLEOTIDE SEQUENCE [LARGE SCALE GENOMIC DNA]</scope>
    <source>
        <strain evidence="6 7">DSM 25350</strain>
    </source>
</reference>
<proteinExistence type="predicted"/>